<gene>
    <name evidence="1" type="ORF">ACOLOM_LOCUS7253</name>
</gene>
<dbReference type="Proteomes" id="UP000789525">
    <property type="component" value="Unassembled WGS sequence"/>
</dbReference>
<accession>A0ACA9N567</accession>
<dbReference type="EMBL" id="CAJVPT010016358">
    <property type="protein sequence ID" value="CAG8618593.1"/>
    <property type="molecule type" value="Genomic_DNA"/>
</dbReference>
<name>A0ACA9N567_9GLOM</name>
<comment type="caution">
    <text evidence="1">The sequence shown here is derived from an EMBL/GenBank/DDBJ whole genome shotgun (WGS) entry which is preliminary data.</text>
</comment>
<organism evidence="1 2">
    <name type="scientific">Acaulospora colombiana</name>
    <dbReference type="NCBI Taxonomy" id="27376"/>
    <lineage>
        <taxon>Eukaryota</taxon>
        <taxon>Fungi</taxon>
        <taxon>Fungi incertae sedis</taxon>
        <taxon>Mucoromycota</taxon>
        <taxon>Glomeromycotina</taxon>
        <taxon>Glomeromycetes</taxon>
        <taxon>Diversisporales</taxon>
        <taxon>Acaulosporaceae</taxon>
        <taxon>Acaulospora</taxon>
    </lineage>
</organism>
<reference evidence="1" key="1">
    <citation type="submission" date="2021-06" db="EMBL/GenBank/DDBJ databases">
        <authorList>
            <person name="Kallberg Y."/>
            <person name="Tangrot J."/>
            <person name="Rosling A."/>
        </authorList>
    </citation>
    <scope>NUCLEOTIDE SEQUENCE</scope>
    <source>
        <strain evidence="1">CL356</strain>
    </source>
</reference>
<keyword evidence="2" id="KW-1185">Reference proteome</keyword>
<evidence type="ECO:0000313" key="2">
    <source>
        <dbReference type="Proteomes" id="UP000789525"/>
    </source>
</evidence>
<evidence type="ECO:0000313" key="1">
    <source>
        <dbReference type="EMBL" id="CAG8618593.1"/>
    </source>
</evidence>
<proteinExistence type="predicted"/>
<protein>
    <submittedName>
        <fullName evidence="1">5052_t:CDS:1</fullName>
    </submittedName>
</protein>
<sequence length="892" mass="99453">MSSTDFASATPSSPSSPDAQVLHVPFKSSLSVPGTPLSPPPPSIKDEDIELLVDQELAKRQSKKGWHRISFPHGHHSPVSPFSPASSKTNNSRGVDSTDGGGAEGSDENAGLTRPARVVPRRTLTDGSVKLERITSDSSDQTSPKGEKLPKAVYRYVDIYENQRGALNLFFHVDDPAPFTKYERDDKGTNQLVQVNLPYTSLADVQLPSADWAWQGPEWLIDMAGDGMTSYDGFQYNNHFQDKGWKPIAPKWHSYVLTCVRRRRWLRLMVYLPSIVSSDSKGTYHSPATHIPTASEPATPHPGVTPISPTIGGWREVEEPRDPLTDVSDIWRGDEHDWDRCHTALKLLRSDGRKLELWSAWIDPPEEEEEGGMLAGIRPSLEKQRWTEDHSTIILDKLDTPADAGPSPISRFLMDEPINIHSPSGADLDTSKAPRGPLESWREGNSDMALLDLRFDNVDYIQPPPVASILSSTIQISKLSLSNAMNPSFTVLPYPHPRSRPSPSETFQTRNALDEIEKEITNLEDQITDFQEQNRKVQARLADLQQQRDNYRSYLSPFRCLPEEILNEVVHICIDNGIPRLKMTQICVKTNPQKDKKDGCCSTGQLELALERAYPSPLDVHICPQDNEEPHLLRLEELKYLCLIDLPEQAIVDVLNLAMQSTKEEITLSLLLPNAYFPRLLEHESTHLIHTSNPHLPQLRSLNIDGDRSFSCLFHPGNVEVVKIGAQLPSAFALDILGNRLTKLTLTETDLVARVVPEGVAFCFPNLERLRLVFVRIEGPLRRYLRMPNLKHLDAIVVNFLPLKGKTTAAEAAELGDISVSDVLFSPQHIGLETIHLEEGLSAHSGSAKLWTLDRFHPSARSKLEAPLISKVALLLVQKAGVNSVDPPDIPV</sequence>